<dbReference type="EMBL" id="JAYMYQ010000005">
    <property type="protein sequence ID" value="KAK7329774.1"/>
    <property type="molecule type" value="Genomic_DNA"/>
</dbReference>
<keyword evidence="2" id="KW-1185">Reference proteome</keyword>
<dbReference type="AlphaFoldDB" id="A0AAN9L5U8"/>
<dbReference type="Proteomes" id="UP001367508">
    <property type="component" value="Unassembled WGS sequence"/>
</dbReference>
<gene>
    <name evidence="1" type="ORF">VNO77_23953</name>
</gene>
<proteinExistence type="predicted"/>
<evidence type="ECO:0000313" key="1">
    <source>
        <dbReference type="EMBL" id="KAK7329774.1"/>
    </source>
</evidence>
<reference evidence="1 2" key="1">
    <citation type="submission" date="2024-01" db="EMBL/GenBank/DDBJ databases">
        <title>The genomes of 5 underutilized Papilionoideae crops provide insights into root nodulation and disease resistanc.</title>
        <authorList>
            <person name="Jiang F."/>
        </authorList>
    </citation>
    <scope>NUCLEOTIDE SEQUENCE [LARGE SCALE GENOMIC DNA]</scope>
    <source>
        <strain evidence="1">LVBAO_FW01</strain>
        <tissue evidence="1">Leaves</tissue>
    </source>
</reference>
<name>A0AAN9L5U8_CANGL</name>
<protein>
    <submittedName>
        <fullName evidence="1">Uncharacterized protein</fullName>
    </submittedName>
</protein>
<accession>A0AAN9L5U8</accession>
<sequence length="76" mass="8854">MEVSTANLCFFFTSDLAVMEDLVNFELLKVIGMCLQIIQIYRFIWNVLRLSMRHVLASSLLQVTTKYFCNVRSSKI</sequence>
<comment type="caution">
    <text evidence="1">The sequence shown here is derived from an EMBL/GenBank/DDBJ whole genome shotgun (WGS) entry which is preliminary data.</text>
</comment>
<evidence type="ECO:0000313" key="2">
    <source>
        <dbReference type="Proteomes" id="UP001367508"/>
    </source>
</evidence>
<organism evidence="1 2">
    <name type="scientific">Canavalia gladiata</name>
    <name type="common">Sword bean</name>
    <name type="synonym">Dolichos gladiatus</name>
    <dbReference type="NCBI Taxonomy" id="3824"/>
    <lineage>
        <taxon>Eukaryota</taxon>
        <taxon>Viridiplantae</taxon>
        <taxon>Streptophyta</taxon>
        <taxon>Embryophyta</taxon>
        <taxon>Tracheophyta</taxon>
        <taxon>Spermatophyta</taxon>
        <taxon>Magnoliopsida</taxon>
        <taxon>eudicotyledons</taxon>
        <taxon>Gunneridae</taxon>
        <taxon>Pentapetalae</taxon>
        <taxon>rosids</taxon>
        <taxon>fabids</taxon>
        <taxon>Fabales</taxon>
        <taxon>Fabaceae</taxon>
        <taxon>Papilionoideae</taxon>
        <taxon>50 kb inversion clade</taxon>
        <taxon>NPAAA clade</taxon>
        <taxon>indigoferoid/millettioid clade</taxon>
        <taxon>Phaseoleae</taxon>
        <taxon>Canavalia</taxon>
    </lineage>
</organism>